<dbReference type="RefSeq" id="WP_014825124.1">
    <property type="nucleotide sequence ID" value="NC_018066.1"/>
</dbReference>
<accession>I4DCT8</accession>
<organism evidence="2 3">
    <name type="scientific">Desulfosporosinus acidiphilus (strain DSM 22704 / JCM 16185 / SJ4)</name>
    <dbReference type="NCBI Taxonomy" id="646529"/>
    <lineage>
        <taxon>Bacteria</taxon>
        <taxon>Bacillati</taxon>
        <taxon>Bacillota</taxon>
        <taxon>Clostridia</taxon>
        <taxon>Eubacteriales</taxon>
        <taxon>Desulfitobacteriaceae</taxon>
        <taxon>Desulfosporosinus</taxon>
    </lineage>
</organism>
<sequence>MKLPPVPIPSDASKAPILPGLPASVEMNDLVAFLVLISPGILFLRLHTGSPKIAVLFALPGVIASYWLVWKTPVNARRGWQRLLARLNYQFLLKKQYRSTWYSTEKEYMELVRVGKKDLR</sequence>
<keyword evidence="3" id="KW-1185">Reference proteome</keyword>
<keyword evidence="1" id="KW-1133">Transmembrane helix</keyword>
<dbReference type="AlphaFoldDB" id="I4DCT8"/>
<reference evidence="3" key="1">
    <citation type="journal article" date="2012" name="J. Bacteriol.">
        <title>Complete genome sequences of Desulfosporosinus orientis DSM765T, Desulfosporosinus youngiae DSM17734T, Desulfosporosinus meridiei DSM13257T, and Desulfosporosinus acidiphilus DSM22704T.</title>
        <authorList>
            <person name="Pester M."/>
            <person name="Brambilla E."/>
            <person name="Alazard D."/>
            <person name="Rattei T."/>
            <person name="Weinmaier T."/>
            <person name="Han J."/>
            <person name="Lucas S."/>
            <person name="Lapidus A."/>
            <person name="Cheng J.F."/>
            <person name="Goodwin L."/>
            <person name="Pitluck S."/>
            <person name="Peters L."/>
            <person name="Ovchinnikova G."/>
            <person name="Teshima H."/>
            <person name="Detter J.C."/>
            <person name="Han C.S."/>
            <person name="Tapia R."/>
            <person name="Land M.L."/>
            <person name="Hauser L."/>
            <person name="Kyrpides N.C."/>
            <person name="Ivanova N.N."/>
            <person name="Pagani I."/>
            <person name="Huntmann M."/>
            <person name="Wei C.L."/>
            <person name="Davenport K.W."/>
            <person name="Daligault H."/>
            <person name="Chain P.S."/>
            <person name="Chen A."/>
            <person name="Mavromatis K."/>
            <person name="Markowitz V."/>
            <person name="Szeto E."/>
            <person name="Mikhailova N."/>
            <person name="Pati A."/>
            <person name="Wagner M."/>
            <person name="Woyke T."/>
            <person name="Ollivier B."/>
            <person name="Klenk H.P."/>
            <person name="Spring S."/>
            <person name="Loy A."/>
        </authorList>
    </citation>
    <scope>NUCLEOTIDE SEQUENCE [LARGE SCALE GENOMIC DNA]</scope>
    <source>
        <strain evidence="3">DSM 22704 / JCM 16185 / SJ4</strain>
    </source>
</reference>
<gene>
    <name evidence="2" type="ordered locus">Desaci_4788</name>
</gene>
<feature type="transmembrane region" description="Helical" evidence="1">
    <location>
        <begin position="53"/>
        <end position="70"/>
    </location>
</feature>
<dbReference type="KEGG" id="dai:Desaci_4788"/>
<proteinExistence type="predicted"/>
<geneLocation type="plasmid" evidence="2 3">
    <name>pDESACI.01</name>
</geneLocation>
<dbReference type="Proteomes" id="UP000002892">
    <property type="component" value="Plasmid pDESACI.01"/>
</dbReference>
<dbReference type="HOGENOM" id="CLU_2045859_0_0_9"/>
<evidence type="ECO:0000313" key="2">
    <source>
        <dbReference type="EMBL" id="AFM43612.1"/>
    </source>
</evidence>
<evidence type="ECO:0000313" key="3">
    <source>
        <dbReference type="Proteomes" id="UP000002892"/>
    </source>
</evidence>
<protein>
    <submittedName>
        <fullName evidence="2">Uncharacterized protein</fullName>
    </submittedName>
</protein>
<keyword evidence="1" id="KW-0812">Transmembrane</keyword>
<evidence type="ECO:0000256" key="1">
    <source>
        <dbReference type="SAM" id="Phobius"/>
    </source>
</evidence>
<name>I4DCT8_DESAJ</name>
<keyword evidence="1" id="KW-0472">Membrane</keyword>
<keyword evidence="2" id="KW-0614">Plasmid</keyword>
<dbReference type="EMBL" id="CP003640">
    <property type="protein sequence ID" value="AFM43612.1"/>
    <property type="molecule type" value="Genomic_DNA"/>
</dbReference>